<evidence type="ECO:0000256" key="1">
    <source>
        <dbReference type="ARBA" id="ARBA00023235"/>
    </source>
</evidence>
<organism evidence="2">
    <name type="scientific">uncultured marine thaumarchaeote KM3_36_B08</name>
    <dbReference type="NCBI Taxonomy" id="1456135"/>
    <lineage>
        <taxon>Archaea</taxon>
        <taxon>Nitrososphaerota</taxon>
        <taxon>environmental samples</taxon>
    </lineage>
</organism>
<evidence type="ECO:0000313" key="2">
    <source>
        <dbReference type="EMBL" id="AIF09352.1"/>
    </source>
</evidence>
<accession>A0A075H4B5</accession>
<dbReference type="Gene3D" id="3.40.50.1860">
    <property type="match status" value="2"/>
</dbReference>
<keyword evidence="1 2" id="KW-0413">Isomerase</keyword>
<dbReference type="EC" id="5.1.1.3" evidence="2"/>
<sequence length="226" mass="25754">MIYFADQKNFPYGRKSKSQLTRIITNRIKFLEEKFNPDLIVVGSNTPSLLVEINKKNVIKVLPPIKMASKISVTGNIAILATLAAVKSKKLSEFIKKNRLSKRINVKKIDASRLVQLVESAKFIENENLCNTTVRKVLSAQFSKHNIDVVTLSSTHLPFLLPFLKKQFPNVTFLDPAQEIANKVRKIIGKKSSKRNSMKIFTSSNPEKFQNHLWKMGIKKKVNFLN</sequence>
<reference evidence="2" key="1">
    <citation type="journal article" date="2014" name="Genome Biol. Evol.">
        <title>Pangenome evidence for extensive interdomain horizontal transfer affecting lineage core and shell genes in uncultured planktonic thaumarchaeota and euryarchaeota.</title>
        <authorList>
            <person name="Deschamps P."/>
            <person name="Zivanovic Y."/>
            <person name="Moreira D."/>
            <person name="Rodriguez-Valera F."/>
            <person name="Lopez-Garcia P."/>
        </authorList>
    </citation>
    <scope>NUCLEOTIDE SEQUENCE</scope>
</reference>
<proteinExistence type="predicted"/>
<dbReference type="PANTHER" id="PTHR21198:SF3">
    <property type="entry name" value="GLUTAMATE RACEMASE"/>
    <property type="match status" value="1"/>
</dbReference>
<protein>
    <submittedName>
        <fullName evidence="2">Glutamate racemase (MurI)</fullName>
        <ecNumber evidence="2">5.1.1.3</ecNumber>
    </submittedName>
</protein>
<dbReference type="PANTHER" id="PTHR21198">
    <property type="entry name" value="GLUTAMATE RACEMASE"/>
    <property type="match status" value="1"/>
</dbReference>
<dbReference type="AlphaFoldDB" id="A0A075H4B5"/>
<dbReference type="InterPro" id="IPR001920">
    <property type="entry name" value="Asp/Glu_race"/>
</dbReference>
<gene>
    <name evidence="2" type="primary">murI</name>
</gene>
<dbReference type="SUPFAM" id="SSF53681">
    <property type="entry name" value="Aspartate/glutamate racemase"/>
    <property type="match status" value="2"/>
</dbReference>
<dbReference type="EMBL" id="KF900859">
    <property type="protein sequence ID" value="AIF09352.1"/>
    <property type="molecule type" value="Genomic_DNA"/>
</dbReference>
<name>A0A075H4B5_9ARCH</name>
<dbReference type="GO" id="GO:0008881">
    <property type="term" value="F:glutamate racemase activity"/>
    <property type="evidence" value="ECO:0007669"/>
    <property type="project" value="UniProtKB-EC"/>
</dbReference>